<evidence type="ECO:0000313" key="2">
    <source>
        <dbReference type="EMBL" id="CAD2142671.1"/>
    </source>
</evidence>
<comment type="caution">
    <text evidence="2">The sequence shown here is derived from an EMBL/GenBank/DDBJ whole genome shotgun (WGS) entry which is preliminary data.</text>
</comment>
<sequence>MGEVFELPTNSSDPPLELIIDQKIFAIKLEMRYINEVRIIARCLCSRDGDLEVFATKYDPEPFAWIHRALLAHYTPKLPRYFYQIYRTGRPISSNLENLSIAATKLDCELILWKLCRFMAGNSDELNFIEKVKKSAKLGLNEAIKQISYNVVKTGEWEMLQNGGFDARECFGQKIYCNYVLPAIVEVD</sequence>
<name>A0A6V7U2J8_MELEN</name>
<dbReference type="OrthoDB" id="5787168at2759"/>
<organism evidence="2 3">
    <name type="scientific">Meloidogyne enterolobii</name>
    <name type="common">Root-knot nematode worm</name>
    <name type="synonym">Meloidogyne mayaguensis</name>
    <dbReference type="NCBI Taxonomy" id="390850"/>
    <lineage>
        <taxon>Eukaryota</taxon>
        <taxon>Metazoa</taxon>
        <taxon>Ecdysozoa</taxon>
        <taxon>Nematoda</taxon>
        <taxon>Chromadorea</taxon>
        <taxon>Rhabditida</taxon>
        <taxon>Tylenchina</taxon>
        <taxon>Tylenchomorpha</taxon>
        <taxon>Tylenchoidea</taxon>
        <taxon>Meloidogynidae</taxon>
        <taxon>Meloidogyninae</taxon>
        <taxon>Meloidogyne</taxon>
    </lineage>
</organism>
<dbReference type="Proteomes" id="UP000580250">
    <property type="component" value="Unassembled WGS sequence"/>
</dbReference>
<evidence type="ECO:0000259" key="1">
    <source>
        <dbReference type="Pfam" id="PF24937"/>
    </source>
</evidence>
<gene>
    <name evidence="2" type="ORF">MENT_LOCUS7314</name>
</gene>
<evidence type="ECO:0000313" key="3">
    <source>
        <dbReference type="Proteomes" id="UP000580250"/>
    </source>
</evidence>
<accession>A0A6V7U2J8</accession>
<dbReference type="AlphaFoldDB" id="A0A6V7U2J8"/>
<protein>
    <recommendedName>
        <fullName evidence="1">DUF7754 domain-containing protein</fullName>
    </recommendedName>
</protein>
<dbReference type="InterPro" id="IPR056656">
    <property type="entry name" value="DUF7754"/>
</dbReference>
<reference evidence="2 3" key="1">
    <citation type="submission" date="2020-08" db="EMBL/GenBank/DDBJ databases">
        <authorList>
            <person name="Koutsovoulos G."/>
            <person name="Danchin GJ E."/>
        </authorList>
    </citation>
    <scope>NUCLEOTIDE SEQUENCE [LARGE SCALE GENOMIC DNA]</scope>
</reference>
<proteinExistence type="predicted"/>
<dbReference type="Pfam" id="PF24937">
    <property type="entry name" value="DUF7754"/>
    <property type="match status" value="1"/>
</dbReference>
<feature type="domain" description="DUF7754" evidence="1">
    <location>
        <begin position="124"/>
        <end position="186"/>
    </location>
</feature>
<dbReference type="EMBL" id="CAJEWN010000030">
    <property type="protein sequence ID" value="CAD2142671.1"/>
    <property type="molecule type" value="Genomic_DNA"/>
</dbReference>